<evidence type="ECO:0000259" key="2">
    <source>
        <dbReference type="Pfam" id="PF00248"/>
    </source>
</evidence>
<evidence type="ECO:0000313" key="3">
    <source>
        <dbReference type="EMBL" id="OKL60883.1"/>
    </source>
</evidence>
<sequence>MISSKFLTPRPLGKNGPLVPALGFGLMMMTAPSYGALPADDERFALLDRAVEIGAMFWDTSDLYGDNEELLAKWFKKTGKRDQIFLASNFGYVRGSTTLEIDSSPQYCKKACDVTLKVLGIDYIDLYYAHNVDTVTPIEETMRALLELQAEGKIKHIGLSMVSSKALRRAAKIGTVAAYQPAYSLFDRKIEGSEGTNAFATCRELGIAIVAATPLGRGLLTSRFSSGGSVGDDTDVRGRAMPRFLEGQREQNAHVAAQIKVVADRKGCSLPQLALAWLLRQGDDVFPIPGGKIRAIVDKAPVAGGAVPAQFTELLFRDTKEE</sequence>
<dbReference type="Proteomes" id="UP000214365">
    <property type="component" value="Unassembled WGS sequence"/>
</dbReference>
<dbReference type="PANTHER" id="PTHR43625">
    <property type="entry name" value="AFLATOXIN B1 ALDEHYDE REDUCTASE"/>
    <property type="match status" value="1"/>
</dbReference>
<proteinExistence type="predicted"/>
<accession>A0A225AN53</accession>
<dbReference type="InterPro" id="IPR023210">
    <property type="entry name" value="NADP_OxRdtase_dom"/>
</dbReference>
<dbReference type="InterPro" id="IPR036812">
    <property type="entry name" value="NAD(P)_OxRdtase_dom_sf"/>
</dbReference>
<protein>
    <recommendedName>
        <fullName evidence="2">NADP-dependent oxidoreductase domain-containing protein</fullName>
    </recommendedName>
</protein>
<dbReference type="AlphaFoldDB" id="A0A225AN53"/>
<dbReference type="STRING" id="1441469.A0A225AN53"/>
<comment type="caution">
    <text evidence="3">The sequence shown here is derived from an EMBL/GenBank/DDBJ whole genome shotgun (WGS) entry which is preliminary data.</text>
</comment>
<dbReference type="OrthoDB" id="37537at2759"/>
<dbReference type="GO" id="GO:0005737">
    <property type="term" value="C:cytoplasm"/>
    <property type="evidence" value="ECO:0007669"/>
    <property type="project" value="TreeGrafter"/>
</dbReference>
<dbReference type="InterPro" id="IPR020471">
    <property type="entry name" value="AKR"/>
</dbReference>
<evidence type="ECO:0000256" key="1">
    <source>
        <dbReference type="ARBA" id="ARBA00023002"/>
    </source>
</evidence>
<organism evidence="3 4">
    <name type="scientific">Talaromyces atroroseus</name>
    <dbReference type="NCBI Taxonomy" id="1441469"/>
    <lineage>
        <taxon>Eukaryota</taxon>
        <taxon>Fungi</taxon>
        <taxon>Dikarya</taxon>
        <taxon>Ascomycota</taxon>
        <taxon>Pezizomycotina</taxon>
        <taxon>Eurotiomycetes</taxon>
        <taxon>Eurotiomycetidae</taxon>
        <taxon>Eurotiales</taxon>
        <taxon>Trichocomaceae</taxon>
        <taxon>Talaromyces</taxon>
        <taxon>Talaromyces sect. Trachyspermi</taxon>
    </lineage>
</organism>
<evidence type="ECO:0000313" key="4">
    <source>
        <dbReference type="Proteomes" id="UP000214365"/>
    </source>
</evidence>
<dbReference type="RefSeq" id="XP_020121004.1">
    <property type="nucleotide sequence ID" value="XM_020266225.1"/>
</dbReference>
<dbReference type="Pfam" id="PF00248">
    <property type="entry name" value="Aldo_ket_red"/>
    <property type="match status" value="1"/>
</dbReference>
<reference evidence="3 4" key="1">
    <citation type="submission" date="2015-06" db="EMBL/GenBank/DDBJ databases">
        <title>Talaromyces atroroseus IBT 11181 draft genome.</title>
        <authorList>
            <person name="Rasmussen K.B."/>
            <person name="Rasmussen S."/>
            <person name="Petersen B."/>
            <person name="Sicheritz-Ponten T."/>
            <person name="Mortensen U.H."/>
            <person name="Thrane U."/>
        </authorList>
    </citation>
    <scope>NUCLEOTIDE SEQUENCE [LARGE SCALE GENOMIC DNA]</scope>
    <source>
        <strain evidence="3 4">IBT 11181</strain>
    </source>
</reference>
<dbReference type="SUPFAM" id="SSF51430">
    <property type="entry name" value="NAD(P)-linked oxidoreductase"/>
    <property type="match status" value="1"/>
</dbReference>
<dbReference type="GO" id="GO:0016491">
    <property type="term" value="F:oxidoreductase activity"/>
    <property type="evidence" value="ECO:0007669"/>
    <property type="project" value="UniProtKB-KW"/>
</dbReference>
<keyword evidence="4" id="KW-1185">Reference proteome</keyword>
<gene>
    <name evidence="3" type="ORF">UA08_03876</name>
</gene>
<feature type="domain" description="NADP-dependent oxidoreductase" evidence="2">
    <location>
        <begin position="22"/>
        <end position="292"/>
    </location>
</feature>
<dbReference type="Gene3D" id="3.20.20.100">
    <property type="entry name" value="NADP-dependent oxidoreductase domain"/>
    <property type="match status" value="1"/>
</dbReference>
<name>A0A225AN53_TALAT</name>
<dbReference type="GeneID" id="31003631"/>
<dbReference type="PRINTS" id="PR00069">
    <property type="entry name" value="ALDKETRDTASE"/>
</dbReference>
<dbReference type="InterPro" id="IPR050791">
    <property type="entry name" value="Aldo-Keto_reductase"/>
</dbReference>
<dbReference type="PANTHER" id="PTHR43625:SF40">
    <property type="entry name" value="ALDO-KETO REDUCTASE YAKC [NADP(+)]"/>
    <property type="match status" value="1"/>
</dbReference>
<dbReference type="EMBL" id="LFMY01000004">
    <property type="protein sequence ID" value="OKL60883.1"/>
    <property type="molecule type" value="Genomic_DNA"/>
</dbReference>
<keyword evidence="1" id="KW-0560">Oxidoreductase</keyword>